<dbReference type="GO" id="GO:0016491">
    <property type="term" value="F:oxidoreductase activity"/>
    <property type="evidence" value="ECO:0007669"/>
    <property type="project" value="UniProtKB-KW"/>
</dbReference>
<sequence>MIRILLKDGNFGPGFVGISHYTGMHFRFTHCLGRSLAAAVLAHGASVVIASSSQEKVNAALEKLKQEVPPAPNATITGQAVDLKNFTALKEFLSNEGPFDHFVITAGDLPGNFNFPDQEIDPAITKSYFELALVSGIGRRVPSDRTAQHIHKNKLINPGGSIIQTIGASHYRPPPGWGLISAVVGAVESSTRGLAIDLKPIRVNTICPGLVDTEFHDSMPTDAKEQFFQSQREKLPVGHVGTPEEVAEAYIFAMKCTYLTGQVIVVDGGGVLV</sequence>
<dbReference type="EMBL" id="JACYCD010000394">
    <property type="protein sequence ID" value="KAF8695046.1"/>
    <property type="molecule type" value="Genomic_DNA"/>
</dbReference>
<dbReference type="Gene3D" id="3.40.50.720">
    <property type="entry name" value="NAD(P)-binding Rossmann-like Domain"/>
    <property type="match status" value="1"/>
</dbReference>
<protein>
    <submittedName>
        <fullName evidence="4">Enoyl-(Acyl carrier protein) reductase</fullName>
    </submittedName>
</protein>
<dbReference type="InterPro" id="IPR057571">
    <property type="entry name" value="SDR_PhqE-like"/>
</dbReference>
<dbReference type="SUPFAM" id="SSF51735">
    <property type="entry name" value="NAD(P)-binding Rossmann-fold domains"/>
    <property type="match status" value="1"/>
</dbReference>
<dbReference type="InterPro" id="IPR051122">
    <property type="entry name" value="SDR_DHRS6-like"/>
</dbReference>
<comment type="similarity">
    <text evidence="1">Belongs to the short-chain dehydrogenases/reductases (SDR) family.</text>
</comment>
<feature type="non-terminal residue" evidence="4">
    <location>
        <position position="273"/>
    </location>
</feature>
<reference evidence="4" key="1">
    <citation type="submission" date="2020-09" db="EMBL/GenBank/DDBJ databases">
        <title>Comparative genome analyses of four rice-infecting Rhizoctonia solani isolates reveal extensive enrichment of homogalacturonan modification genes.</title>
        <authorList>
            <person name="Lee D.-Y."/>
            <person name="Jeon J."/>
            <person name="Kim K.-T."/>
            <person name="Cheong K."/>
            <person name="Song H."/>
            <person name="Choi G."/>
            <person name="Ko J."/>
            <person name="Opiyo S.O."/>
            <person name="Zuo S."/>
            <person name="Madhav S."/>
            <person name="Lee Y.-H."/>
            <person name="Wang G.-L."/>
        </authorList>
    </citation>
    <scope>NUCLEOTIDE SEQUENCE</scope>
    <source>
        <strain evidence="4">AG1-IA WGL</strain>
    </source>
</reference>
<accession>A0A8H7HME0</accession>
<keyword evidence="3" id="KW-0560">Oxidoreductase</keyword>
<keyword evidence="2" id="KW-0521">NADP</keyword>
<proteinExistence type="inferred from homology"/>
<organism evidence="4 5">
    <name type="scientific">Rhizoctonia solani</name>
    <dbReference type="NCBI Taxonomy" id="456999"/>
    <lineage>
        <taxon>Eukaryota</taxon>
        <taxon>Fungi</taxon>
        <taxon>Dikarya</taxon>
        <taxon>Basidiomycota</taxon>
        <taxon>Agaricomycotina</taxon>
        <taxon>Agaricomycetes</taxon>
        <taxon>Cantharellales</taxon>
        <taxon>Ceratobasidiaceae</taxon>
        <taxon>Rhizoctonia</taxon>
    </lineage>
</organism>
<evidence type="ECO:0000256" key="3">
    <source>
        <dbReference type="ARBA" id="ARBA00023002"/>
    </source>
</evidence>
<dbReference type="Proteomes" id="UP000602905">
    <property type="component" value="Unassembled WGS sequence"/>
</dbReference>
<dbReference type="Pfam" id="PF23441">
    <property type="entry name" value="SDR"/>
    <property type="match status" value="1"/>
</dbReference>
<dbReference type="OrthoDB" id="294295at2759"/>
<dbReference type="PANTHER" id="PTHR43477:SF1">
    <property type="entry name" value="DIHYDROANTICAPSIN 7-DEHYDROGENASE"/>
    <property type="match status" value="1"/>
</dbReference>
<name>A0A8H7HME0_9AGAM</name>
<evidence type="ECO:0000313" key="4">
    <source>
        <dbReference type="EMBL" id="KAF8695046.1"/>
    </source>
</evidence>
<evidence type="ECO:0000313" key="5">
    <source>
        <dbReference type="Proteomes" id="UP000602905"/>
    </source>
</evidence>
<dbReference type="CDD" id="cd05233">
    <property type="entry name" value="SDR_c"/>
    <property type="match status" value="1"/>
</dbReference>
<dbReference type="PANTHER" id="PTHR43477">
    <property type="entry name" value="DIHYDROANTICAPSIN 7-DEHYDROGENASE"/>
    <property type="match status" value="1"/>
</dbReference>
<evidence type="ECO:0000256" key="2">
    <source>
        <dbReference type="ARBA" id="ARBA00022857"/>
    </source>
</evidence>
<dbReference type="InterPro" id="IPR002347">
    <property type="entry name" value="SDR_fam"/>
</dbReference>
<dbReference type="AlphaFoldDB" id="A0A8H7HME0"/>
<gene>
    <name evidence="4" type="ORF">RHS03_08095</name>
</gene>
<dbReference type="PRINTS" id="PR00081">
    <property type="entry name" value="GDHRDH"/>
</dbReference>
<evidence type="ECO:0000256" key="1">
    <source>
        <dbReference type="ARBA" id="ARBA00006484"/>
    </source>
</evidence>
<dbReference type="InterPro" id="IPR036291">
    <property type="entry name" value="NAD(P)-bd_dom_sf"/>
</dbReference>
<comment type="caution">
    <text evidence="4">The sequence shown here is derived from an EMBL/GenBank/DDBJ whole genome shotgun (WGS) entry which is preliminary data.</text>
</comment>